<dbReference type="Gene3D" id="3.40.50.720">
    <property type="entry name" value="NAD(P)-binding Rossmann-like Domain"/>
    <property type="match status" value="1"/>
</dbReference>
<dbReference type="PANTHER" id="PTHR48079">
    <property type="entry name" value="PROTEIN YEEZ"/>
    <property type="match status" value="1"/>
</dbReference>
<dbReference type="InterPro" id="IPR051783">
    <property type="entry name" value="NAD(P)-dependent_oxidoreduct"/>
</dbReference>
<gene>
    <name evidence="2" type="ORF">FB558_6489</name>
</gene>
<sequence length="269" mass="26798">MAGVLLVTGATGYLGSVLVGRAVRGGHDVRALVRDPRKAQALLPAGVDVVVGDLGDPASLLRAAGGCDGVFHVAGTVGGSAEETRRANVDGTAAVLAAARAAGVARFVCTSSSAAVIDADGLVSERPAGPPALRDAYSLAKAEAEELVLAAAADGMGAVVVNPVSIYGPSPAGPLSYNGLLLAAARGAVPAVVDARVGWVLAEDAAAGHLLALERGEPGRRYVLCGEVASFGIDEGLARTAAWLRYWTPQGSTGPDAPVPATRRGSPAP</sequence>
<keyword evidence="3" id="KW-1185">Reference proteome</keyword>
<evidence type="ECO:0000313" key="3">
    <source>
        <dbReference type="Proteomes" id="UP000315677"/>
    </source>
</evidence>
<dbReference type="GO" id="GO:0005737">
    <property type="term" value="C:cytoplasm"/>
    <property type="evidence" value="ECO:0007669"/>
    <property type="project" value="TreeGrafter"/>
</dbReference>
<evidence type="ECO:0000259" key="1">
    <source>
        <dbReference type="SMART" id="SM00822"/>
    </source>
</evidence>
<name>A0A543DA73_9PSEU</name>
<reference evidence="2 3" key="1">
    <citation type="submission" date="2019-06" db="EMBL/GenBank/DDBJ databases">
        <title>Sequencing the genomes of 1000 actinobacteria strains.</title>
        <authorList>
            <person name="Klenk H.-P."/>
        </authorList>
    </citation>
    <scope>NUCLEOTIDE SEQUENCE [LARGE SCALE GENOMIC DNA]</scope>
    <source>
        <strain evidence="2 3">DSM 45301</strain>
    </source>
</reference>
<organism evidence="2 3">
    <name type="scientific">Pseudonocardia kunmingensis</name>
    <dbReference type="NCBI Taxonomy" id="630975"/>
    <lineage>
        <taxon>Bacteria</taxon>
        <taxon>Bacillati</taxon>
        <taxon>Actinomycetota</taxon>
        <taxon>Actinomycetes</taxon>
        <taxon>Pseudonocardiales</taxon>
        <taxon>Pseudonocardiaceae</taxon>
        <taxon>Pseudonocardia</taxon>
    </lineage>
</organism>
<dbReference type="GO" id="GO:0004029">
    <property type="term" value="F:aldehyde dehydrogenase (NAD+) activity"/>
    <property type="evidence" value="ECO:0007669"/>
    <property type="project" value="TreeGrafter"/>
</dbReference>
<dbReference type="InterPro" id="IPR001509">
    <property type="entry name" value="Epimerase_deHydtase"/>
</dbReference>
<dbReference type="AlphaFoldDB" id="A0A543DA73"/>
<dbReference type="PANTHER" id="PTHR48079:SF6">
    <property type="entry name" value="NAD(P)-BINDING DOMAIN-CONTAINING PROTEIN-RELATED"/>
    <property type="match status" value="1"/>
</dbReference>
<dbReference type="Pfam" id="PF01370">
    <property type="entry name" value="Epimerase"/>
    <property type="match status" value="1"/>
</dbReference>
<proteinExistence type="predicted"/>
<protein>
    <submittedName>
        <fullName evidence="2">Nucleoside-diphosphate-sugar epimerase</fullName>
    </submittedName>
</protein>
<dbReference type="SMART" id="SM00822">
    <property type="entry name" value="PKS_KR"/>
    <property type="match status" value="1"/>
</dbReference>
<dbReference type="InterPro" id="IPR036291">
    <property type="entry name" value="NAD(P)-bd_dom_sf"/>
</dbReference>
<dbReference type="Proteomes" id="UP000315677">
    <property type="component" value="Unassembled WGS sequence"/>
</dbReference>
<dbReference type="SUPFAM" id="SSF51735">
    <property type="entry name" value="NAD(P)-binding Rossmann-fold domains"/>
    <property type="match status" value="1"/>
</dbReference>
<comment type="caution">
    <text evidence="2">The sequence shown here is derived from an EMBL/GenBank/DDBJ whole genome shotgun (WGS) entry which is preliminary data.</text>
</comment>
<accession>A0A543DA73</accession>
<evidence type="ECO:0000313" key="2">
    <source>
        <dbReference type="EMBL" id="TQM06244.1"/>
    </source>
</evidence>
<dbReference type="EMBL" id="VFPA01000004">
    <property type="protein sequence ID" value="TQM06244.1"/>
    <property type="molecule type" value="Genomic_DNA"/>
</dbReference>
<feature type="domain" description="Ketoreductase" evidence="1">
    <location>
        <begin position="3"/>
        <end position="145"/>
    </location>
</feature>
<dbReference type="InterPro" id="IPR057326">
    <property type="entry name" value="KR_dom"/>
</dbReference>